<dbReference type="PROSITE" id="PS00018">
    <property type="entry name" value="EF_HAND_1"/>
    <property type="match status" value="1"/>
</dbReference>
<dbReference type="PROSITE" id="PS50222">
    <property type="entry name" value="EF_HAND_2"/>
    <property type="match status" value="1"/>
</dbReference>
<evidence type="ECO:0000259" key="2">
    <source>
        <dbReference type="PROSITE" id="PS50222"/>
    </source>
</evidence>
<gene>
    <name evidence="3" type="ORF">ACFSCW_05380</name>
</gene>
<protein>
    <submittedName>
        <fullName evidence="3">EF-hand domain-containing protein</fullName>
    </submittedName>
</protein>
<dbReference type="EMBL" id="JBHUDY010000001">
    <property type="protein sequence ID" value="MFD1611231.1"/>
    <property type="molecule type" value="Genomic_DNA"/>
</dbReference>
<dbReference type="SUPFAM" id="SSF47473">
    <property type="entry name" value="EF-hand"/>
    <property type="match status" value="1"/>
</dbReference>
<dbReference type="InterPro" id="IPR011992">
    <property type="entry name" value="EF-hand-dom_pair"/>
</dbReference>
<evidence type="ECO:0000313" key="4">
    <source>
        <dbReference type="Proteomes" id="UP001597115"/>
    </source>
</evidence>
<keyword evidence="4" id="KW-1185">Reference proteome</keyword>
<proteinExistence type="predicted"/>
<reference evidence="4" key="1">
    <citation type="journal article" date="2019" name="Int. J. Syst. Evol. Microbiol.">
        <title>The Global Catalogue of Microorganisms (GCM) 10K type strain sequencing project: providing services to taxonomists for standard genome sequencing and annotation.</title>
        <authorList>
            <consortium name="The Broad Institute Genomics Platform"/>
            <consortium name="The Broad Institute Genome Sequencing Center for Infectious Disease"/>
            <person name="Wu L."/>
            <person name="Ma J."/>
        </authorList>
    </citation>
    <scope>NUCLEOTIDE SEQUENCE [LARGE SCALE GENOMIC DNA]</scope>
    <source>
        <strain evidence="4">CGMCC 1.16275</strain>
    </source>
</reference>
<comment type="caution">
    <text evidence="3">The sequence shown here is derived from an EMBL/GenBank/DDBJ whole genome shotgun (WGS) entry which is preliminary data.</text>
</comment>
<dbReference type="RefSeq" id="WP_380887655.1">
    <property type="nucleotide sequence ID" value="NZ_JBHUDY010000001.1"/>
</dbReference>
<dbReference type="Pfam" id="PF13202">
    <property type="entry name" value="EF-hand_5"/>
    <property type="match status" value="1"/>
</dbReference>
<sequence length="156" mass="17140">MWRFLAGVASALLLCGAGMVWWSSGKHSSPLLSAIAPPLASATEAPAEAATPPEADERTREQKRFDRYDKDKNELISNDEYFASRHKAFAKLDANGDGRLSFEEWAKKTIDKFGAADADKSKTLTRAEFATTKVVRKSRPKPNCPPQAPAKEEDEG</sequence>
<feature type="region of interest" description="Disordered" evidence="1">
    <location>
        <begin position="42"/>
        <end position="69"/>
    </location>
</feature>
<evidence type="ECO:0000313" key="3">
    <source>
        <dbReference type="EMBL" id="MFD1611231.1"/>
    </source>
</evidence>
<dbReference type="InterPro" id="IPR002048">
    <property type="entry name" value="EF_hand_dom"/>
</dbReference>
<dbReference type="Proteomes" id="UP001597115">
    <property type="component" value="Unassembled WGS sequence"/>
</dbReference>
<name>A0ABW4HZZ1_9SPHN</name>
<dbReference type="InterPro" id="IPR018247">
    <property type="entry name" value="EF_Hand_1_Ca_BS"/>
</dbReference>
<feature type="compositionally biased region" description="Basic and acidic residues" evidence="1">
    <location>
        <begin position="55"/>
        <end position="69"/>
    </location>
</feature>
<feature type="region of interest" description="Disordered" evidence="1">
    <location>
        <begin position="133"/>
        <end position="156"/>
    </location>
</feature>
<feature type="compositionally biased region" description="Low complexity" evidence="1">
    <location>
        <begin position="42"/>
        <end position="53"/>
    </location>
</feature>
<feature type="domain" description="EF-hand" evidence="2">
    <location>
        <begin position="87"/>
        <end position="115"/>
    </location>
</feature>
<dbReference type="Gene3D" id="1.10.238.10">
    <property type="entry name" value="EF-hand"/>
    <property type="match status" value="1"/>
</dbReference>
<evidence type="ECO:0000256" key="1">
    <source>
        <dbReference type="SAM" id="MobiDB-lite"/>
    </source>
</evidence>
<accession>A0ABW4HZZ1</accession>
<organism evidence="3 4">
    <name type="scientific">Sphingomonas tabacisoli</name>
    <dbReference type="NCBI Taxonomy" id="2249466"/>
    <lineage>
        <taxon>Bacteria</taxon>
        <taxon>Pseudomonadati</taxon>
        <taxon>Pseudomonadota</taxon>
        <taxon>Alphaproteobacteria</taxon>
        <taxon>Sphingomonadales</taxon>
        <taxon>Sphingomonadaceae</taxon>
        <taxon>Sphingomonas</taxon>
    </lineage>
</organism>
<dbReference type="CDD" id="cd00051">
    <property type="entry name" value="EFh"/>
    <property type="match status" value="1"/>
</dbReference>